<dbReference type="InterPro" id="IPR017853">
    <property type="entry name" value="GH"/>
</dbReference>
<dbReference type="Gene3D" id="3.20.20.80">
    <property type="entry name" value="Glycosidases"/>
    <property type="match status" value="1"/>
</dbReference>
<dbReference type="GO" id="GO:0004348">
    <property type="term" value="F:glucosylceramidase activity"/>
    <property type="evidence" value="ECO:0007669"/>
    <property type="project" value="InterPro"/>
</dbReference>
<gene>
    <name evidence="8" type="ORF">B0A54_05324</name>
</gene>
<evidence type="ECO:0000256" key="4">
    <source>
        <dbReference type="RuleBase" id="RU361188"/>
    </source>
</evidence>
<evidence type="ECO:0000256" key="1">
    <source>
        <dbReference type="ARBA" id="ARBA00005382"/>
    </source>
</evidence>
<feature type="domain" description="Glycosyl hydrolase family 30 beta sandwich" evidence="7">
    <location>
        <begin position="448"/>
        <end position="491"/>
    </location>
</feature>
<dbReference type="GO" id="GO:0006680">
    <property type="term" value="P:glucosylceramide catabolic process"/>
    <property type="evidence" value="ECO:0007669"/>
    <property type="project" value="TreeGrafter"/>
</dbReference>
<reference evidence="8 9" key="1">
    <citation type="submission" date="2017-03" db="EMBL/GenBank/DDBJ databases">
        <title>Genomes of endolithic fungi from Antarctica.</title>
        <authorList>
            <person name="Coleine C."/>
            <person name="Masonjones S."/>
            <person name="Stajich J.E."/>
        </authorList>
    </citation>
    <scope>NUCLEOTIDE SEQUENCE [LARGE SCALE GENOMIC DNA]</scope>
    <source>
        <strain evidence="8 9">CCFEE 5311</strain>
    </source>
</reference>
<dbReference type="OrthoDB" id="416217at2759"/>
<feature type="domain" description="Glycosyl hydrolase family 30 TIM-barrel" evidence="6">
    <location>
        <begin position="120"/>
        <end position="303"/>
    </location>
</feature>
<dbReference type="SUPFAM" id="SSF51011">
    <property type="entry name" value="Glycosyl hydrolase domain"/>
    <property type="match status" value="1"/>
</dbReference>
<dbReference type="Pfam" id="PF02055">
    <property type="entry name" value="Glyco_hydro_30"/>
    <property type="match status" value="1"/>
</dbReference>
<evidence type="ECO:0000313" key="9">
    <source>
        <dbReference type="Proteomes" id="UP000310066"/>
    </source>
</evidence>
<dbReference type="InterPro" id="IPR033452">
    <property type="entry name" value="GH30_C"/>
</dbReference>
<comment type="similarity">
    <text evidence="1 4">Belongs to the glycosyl hydrolase 30 family.</text>
</comment>
<evidence type="ECO:0000256" key="2">
    <source>
        <dbReference type="ARBA" id="ARBA00022729"/>
    </source>
</evidence>
<evidence type="ECO:0000313" key="8">
    <source>
        <dbReference type="EMBL" id="TKA43542.1"/>
    </source>
</evidence>
<dbReference type="PANTHER" id="PTHR11069:SF23">
    <property type="entry name" value="LYSOSOMAL ACID GLUCOSYLCERAMIDASE"/>
    <property type="match status" value="1"/>
</dbReference>
<dbReference type="InterPro" id="IPR033453">
    <property type="entry name" value="Glyco_hydro_30_TIM-barrel"/>
</dbReference>
<evidence type="ECO:0000256" key="3">
    <source>
        <dbReference type="ARBA" id="ARBA00022801"/>
    </source>
</evidence>
<evidence type="ECO:0008006" key="10">
    <source>
        <dbReference type="Google" id="ProtNLM"/>
    </source>
</evidence>
<evidence type="ECO:0000259" key="7">
    <source>
        <dbReference type="Pfam" id="PF17189"/>
    </source>
</evidence>
<protein>
    <recommendedName>
        <fullName evidence="10">Glycosyl hydrolase family 30 beta sandwich domain-containing protein</fullName>
    </recommendedName>
</protein>
<keyword evidence="4" id="KW-0326">Glycosidase</keyword>
<dbReference type="InterPro" id="IPR001139">
    <property type="entry name" value="Glyco_hydro_30"/>
</dbReference>
<dbReference type="STRING" id="329885.A0A4U0V5F9"/>
<sequence length="883" mass="96211">MQMSGDGQNIENIIMSPLSGSNQGPQDVDDETTGVPLQSCALPTFKFVSVEPSKLHPSPPPQRVSTMVAALTALSAALLVAVVQANPPGYGGPSGPVIKVDTNCKYQEYDGTGVSEAFQRGLVIHELNAAAQNLVLDFLFTTKGAGMTILRNGLGSATSDPFDLMKSIAPVAPASNSSALNFIPLPREDEYQVWLSHQAISRGVNTIYADAWSADGYMKTNGTDSYGGYLCGVTGTSCASGDWRQSYANKIVKYIQDYAANGITVKYVGFLNEPDLNTTYASMQSDGRQAADFIEVLYPTLAKAGLKTQIACCDGSGWQQERERLTGIQLAGDESKLGLVTAHGYSDYPSYPFNTTKHVWQTEWSTFDPINYAWYSGGNGFQSDGITWANNIHNLFAVSNANGHLYWWGAANTTDNQSLMFVNGTSEVRVTGRLWAHAHFGKQFIRAGAYRVDATVTGSTALNVTAFENTDGSTAVQVINNSNDTLSVHLQGLNFHHGAQTWLTNNLHNLTEGYAATRHGQNGVVAQPPIGDLTGSMHTMSLAVLDTQLSTLLGKPSSTTNILPTDELRILRHFHAVTSRSMGSEATQKILHRNVLKRAWGHPYLMHMALAVATAHMRRLNVNESIPRAGKQLSVVEARHWQRALLLHREELSTSNSEYDARYDARVETTFLTVVYSFALEDCLPLNAFSTGSDDLLLHALSPLAACNGFRALRIIEGPRGSSSTWLPVLMATASGSEHGAFGSERPGIDGLPAALVDLCGLNAESTSDSDEYHRVLRLLAPVLKLKPSTDNFPKLFSVAGRSWLTVKPLLLRKDHRALLLVSYWFASLHQIDQWWLTARAKSSCAAIVAYLVQESDDDRIHRLLEYPATFGRCGLSRIWEAG</sequence>
<feature type="region of interest" description="Disordered" evidence="5">
    <location>
        <begin position="1"/>
        <end position="32"/>
    </location>
</feature>
<dbReference type="GO" id="GO:0016020">
    <property type="term" value="C:membrane"/>
    <property type="evidence" value="ECO:0007669"/>
    <property type="project" value="GOC"/>
</dbReference>
<accession>A0A4U0V5F9</accession>
<dbReference type="PANTHER" id="PTHR11069">
    <property type="entry name" value="GLUCOSYLCERAMIDASE"/>
    <property type="match status" value="1"/>
</dbReference>
<dbReference type="AlphaFoldDB" id="A0A4U0V5F9"/>
<organism evidence="8 9">
    <name type="scientific">Friedmanniomyces endolithicus</name>
    <dbReference type="NCBI Taxonomy" id="329885"/>
    <lineage>
        <taxon>Eukaryota</taxon>
        <taxon>Fungi</taxon>
        <taxon>Dikarya</taxon>
        <taxon>Ascomycota</taxon>
        <taxon>Pezizomycotina</taxon>
        <taxon>Dothideomycetes</taxon>
        <taxon>Dothideomycetidae</taxon>
        <taxon>Mycosphaerellales</taxon>
        <taxon>Teratosphaeriaceae</taxon>
        <taxon>Friedmanniomyces</taxon>
    </lineage>
</organism>
<dbReference type="EMBL" id="NAJP01000018">
    <property type="protein sequence ID" value="TKA43542.1"/>
    <property type="molecule type" value="Genomic_DNA"/>
</dbReference>
<evidence type="ECO:0000259" key="6">
    <source>
        <dbReference type="Pfam" id="PF02055"/>
    </source>
</evidence>
<dbReference type="SUPFAM" id="SSF51445">
    <property type="entry name" value="(Trans)glycosidases"/>
    <property type="match status" value="1"/>
</dbReference>
<comment type="caution">
    <text evidence="8">The sequence shown here is derived from an EMBL/GenBank/DDBJ whole genome shotgun (WGS) entry which is preliminary data.</text>
</comment>
<keyword evidence="3 4" id="KW-0378">Hydrolase</keyword>
<name>A0A4U0V5F9_9PEZI</name>
<dbReference type="InterPro" id="IPR013780">
    <property type="entry name" value="Glyco_hydro_b"/>
</dbReference>
<evidence type="ECO:0000256" key="5">
    <source>
        <dbReference type="SAM" id="MobiDB-lite"/>
    </source>
</evidence>
<dbReference type="Gene3D" id="2.60.40.1180">
    <property type="entry name" value="Golgi alpha-mannosidase II"/>
    <property type="match status" value="1"/>
</dbReference>
<dbReference type="Pfam" id="PF17189">
    <property type="entry name" value="Glyco_hydro_30C"/>
    <property type="match status" value="1"/>
</dbReference>
<dbReference type="Proteomes" id="UP000310066">
    <property type="component" value="Unassembled WGS sequence"/>
</dbReference>
<keyword evidence="2" id="KW-0732">Signal</keyword>
<feature type="compositionally biased region" description="Polar residues" evidence="5">
    <location>
        <begin position="1"/>
        <end position="11"/>
    </location>
</feature>
<proteinExistence type="inferred from homology"/>